<accession>A0ABN8JBK2</accession>
<dbReference type="InterPro" id="IPR005049">
    <property type="entry name" value="STL-like"/>
</dbReference>
<dbReference type="Proteomes" id="UP001152604">
    <property type="component" value="Unassembled WGS sequence"/>
</dbReference>
<evidence type="ECO:0008006" key="3">
    <source>
        <dbReference type="Google" id="ProtNLM"/>
    </source>
</evidence>
<dbReference type="PANTHER" id="PTHR31362:SF0">
    <property type="entry name" value="EXOSTOSIN DOMAIN-CONTAINING PROTEIN-RELATED"/>
    <property type="match status" value="1"/>
</dbReference>
<dbReference type="InterPro" id="IPR029044">
    <property type="entry name" value="Nucleotide-diphossugar_trans"/>
</dbReference>
<dbReference type="RefSeq" id="WP_254023282.1">
    <property type="nucleotide sequence ID" value="NZ_CAKXZS010000004.1"/>
</dbReference>
<sequence length="305" mass="35009">MKKVIVTTTINPPTKAIEGFQAMRDWDLVVIGDKKTPKYHLDRGIYVSPEDQEKYDRALSDAIGWNCIQRRSFGLLWAKDLGADVVALVDDDNIPLPGWGDDLMVGKEVEVDYYETDLPAFDPLGATNHGQLWHRGYPLPLLSKRNYNQKSRRKVIVNVQADLWNGDPDIDAICRMEHAPECTFDPERLPMAANKMSPFNSQNTFLSGAYLKDYFLFPHVGRMDDIWASFYVQAKGCRVIYGKASVYQQRNEHDLLSDMRQEYLGYENNLKIVNDLARDPASILAYLPGRSAWAFQLYRRHFNHG</sequence>
<name>A0ABN8JBK2_9HYPH</name>
<organism evidence="1 2">
    <name type="scientific">Mesorhizobium ventifaucium</name>
    <dbReference type="NCBI Taxonomy" id="666020"/>
    <lineage>
        <taxon>Bacteria</taxon>
        <taxon>Pseudomonadati</taxon>
        <taxon>Pseudomonadota</taxon>
        <taxon>Alphaproteobacteria</taxon>
        <taxon>Hyphomicrobiales</taxon>
        <taxon>Phyllobacteriaceae</taxon>
        <taxon>Mesorhizobium</taxon>
    </lineage>
</organism>
<dbReference type="SUPFAM" id="SSF53448">
    <property type="entry name" value="Nucleotide-diphospho-sugar transferases"/>
    <property type="match status" value="1"/>
</dbReference>
<reference evidence="1" key="1">
    <citation type="submission" date="2022-03" db="EMBL/GenBank/DDBJ databases">
        <authorList>
            <person name="Brunel B."/>
        </authorList>
    </citation>
    <scope>NUCLEOTIDE SEQUENCE</scope>
    <source>
        <strain evidence="1">STM4922sample</strain>
    </source>
</reference>
<proteinExistence type="predicted"/>
<evidence type="ECO:0000313" key="2">
    <source>
        <dbReference type="Proteomes" id="UP001152604"/>
    </source>
</evidence>
<protein>
    <recommendedName>
        <fullName evidence="3">Glycosyltransferase family 2 protein</fullName>
    </recommendedName>
</protein>
<comment type="caution">
    <text evidence="1">The sequence shown here is derived from an EMBL/GenBank/DDBJ whole genome shotgun (WGS) entry which is preliminary data.</text>
</comment>
<dbReference type="EMBL" id="CAKXZS010000004">
    <property type="protein sequence ID" value="CAH2395213.1"/>
    <property type="molecule type" value="Genomic_DNA"/>
</dbReference>
<evidence type="ECO:0000313" key="1">
    <source>
        <dbReference type="EMBL" id="CAH2395213.1"/>
    </source>
</evidence>
<keyword evidence="2" id="KW-1185">Reference proteome</keyword>
<dbReference type="PANTHER" id="PTHR31362">
    <property type="entry name" value="GLYCOSYLTRANSFERASE STELLO1-RELATED"/>
    <property type="match status" value="1"/>
</dbReference>
<gene>
    <name evidence="1" type="ORF">MES4922_120023</name>
</gene>